<dbReference type="AlphaFoldDB" id="C4VAA3"/>
<dbReference type="GO" id="GO:0016973">
    <property type="term" value="P:poly(A)+ mRNA export from nucleus"/>
    <property type="evidence" value="ECO:0007669"/>
    <property type="project" value="TreeGrafter"/>
</dbReference>
<dbReference type="KEGG" id="nce:NCER_101558"/>
<sequence>MNEEIIDPARKIKLEMLSAVIQDNKNNEQHLPATNKLEKLDLFVKSLLNKDLQERLLSENILDVVRKWLEPLPDNSLPNIKIKRGLLEVLKILRINKYLIIDSKIGEIVHFYMKNPKECKEIKNIAKEVVYTWLNKVIKEEGGL</sequence>
<dbReference type="EMBL" id="ACOL01000187">
    <property type="protein sequence ID" value="EEQ81850.1"/>
    <property type="molecule type" value="Genomic_DNA"/>
</dbReference>
<dbReference type="PANTHER" id="PTHR46010">
    <property type="entry name" value="PROTEIN IWS1 HOMOLOG"/>
    <property type="match status" value="1"/>
</dbReference>
<dbReference type="PROSITE" id="PS51319">
    <property type="entry name" value="TFIIS_N"/>
    <property type="match status" value="1"/>
</dbReference>
<evidence type="ECO:0000256" key="3">
    <source>
        <dbReference type="PROSITE-ProRule" id="PRU00649"/>
    </source>
</evidence>
<gene>
    <name evidence="5" type="ORF">NCER_101558</name>
</gene>
<comment type="similarity">
    <text evidence="2">Belongs to the IWS1 family.</text>
</comment>
<evidence type="ECO:0000256" key="1">
    <source>
        <dbReference type="ARBA" id="ARBA00037349"/>
    </source>
</evidence>
<evidence type="ECO:0000259" key="4">
    <source>
        <dbReference type="PROSITE" id="PS51319"/>
    </source>
</evidence>
<evidence type="ECO:0000313" key="6">
    <source>
        <dbReference type="Proteomes" id="UP000009082"/>
    </source>
</evidence>
<comment type="function">
    <text evidence="1">Transcription factor involved in RNA polymerase II transcription regulation. May function in both SPT15/TBP post-recruitment and recruitment steps of transcription.</text>
</comment>
<proteinExistence type="inferred from homology"/>
<dbReference type="SUPFAM" id="SSF47676">
    <property type="entry name" value="Conserved domain common to transcription factors TFIIS, elongin A, CRSP70"/>
    <property type="match status" value="1"/>
</dbReference>
<dbReference type="InParanoid" id="C4VAA3"/>
<dbReference type="HOGENOM" id="CLU_106415_2_0_1"/>
<dbReference type="InterPro" id="IPR017923">
    <property type="entry name" value="TFIIS_N"/>
</dbReference>
<evidence type="ECO:0000313" key="5">
    <source>
        <dbReference type="EMBL" id="EEQ81850.1"/>
    </source>
</evidence>
<accession>C4VAA3</accession>
<dbReference type="GO" id="GO:0005634">
    <property type="term" value="C:nucleus"/>
    <property type="evidence" value="ECO:0007669"/>
    <property type="project" value="UniProtKB-SubCell"/>
</dbReference>
<name>C4VAA3_VAIC1</name>
<organism evidence="6">
    <name type="scientific">Vairimorpha ceranae (strain BRL01)</name>
    <name type="common">Microsporidian parasite</name>
    <name type="synonym">Nosema ceranae</name>
    <dbReference type="NCBI Taxonomy" id="578460"/>
    <lineage>
        <taxon>Eukaryota</taxon>
        <taxon>Fungi</taxon>
        <taxon>Fungi incertae sedis</taxon>
        <taxon>Microsporidia</taxon>
        <taxon>Nosematidae</taxon>
        <taxon>Vairimorpha</taxon>
    </lineage>
</organism>
<feature type="domain" description="TFIIS N-terminal" evidence="4">
    <location>
        <begin position="63"/>
        <end position="140"/>
    </location>
</feature>
<evidence type="ECO:0000256" key="2">
    <source>
        <dbReference type="ARBA" id="ARBA00037992"/>
    </source>
</evidence>
<dbReference type="InterPro" id="IPR051037">
    <property type="entry name" value="RNAPII_TF_IWS1"/>
</dbReference>
<dbReference type="VEuPathDB" id="MicrosporidiaDB:NCER_101558"/>
<keyword evidence="3" id="KW-0539">Nucleus</keyword>
<dbReference type="STRING" id="578460.C4VAA3"/>
<dbReference type="Proteomes" id="UP000009082">
    <property type="component" value="Unassembled WGS sequence"/>
</dbReference>
<dbReference type="PANTHER" id="PTHR46010:SF1">
    <property type="entry name" value="PROTEIN IWS1 HOMOLOG"/>
    <property type="match status" value="1"/>
</dbReference>
<protein>
    <recommendedName>
        <fullName evidence="4">TFIIS N-terminal domain-containing protein</fullName>
    </recommendedName>
</protein>
<dbReference type="OMA" id="NWITIAS"/>
<reference evidence="6" key="1">
    <citation type="journal article" date="2009" name="PLoS Pathog.">
        <title>Genomic analyses of the microsporidian Nosema ceranae, an emergent pathogen of honey bees.</title>
        <authorList>
            <person name="Cornman R.S."/>
            <person name="Chen Y.P."/>
            <person name="Schatz M.C."/>
            <person name="Street C."/>
            <person name="Zhao Y."/>
            <person name="Desany B."/>
            <person name="Egholm M."/>
            <person name="Hutchison S."/>
            <person name="Pettis J.S."/>
            <person name="Lipkin W.I."/>
            <person name="Evans J.D."/>
        </authorList>
    </citation>
    <scope>NUCLEOTIDE SEQUENCE [LARGE SCALE GENOMIC DNA]</scope>
    <source>
        <strain evidence="6">BRL01</strain>
    </source>
</reference>
<dbReference type="InterPro" id="IPR035441">
    <property type="entry name" value="TFIIS/LEDGF_dom_sf"/>
</dbReference>
<dbReference type="Gene3D" id="1.20.930.10">
    <property type="entry name" value="Conserved domain common to transcription factors TFIIS, elongin A, CRSP70"/>
    <property type="match status" value="1"/>
</dbReference>
<comment type="subcellular location">
    <subcellularLocation>
        <location evidence="3">Nucleus</location>
    </subcellularLocation>
</comment>
<dbReference type="OrthoDB" id="21124at2759"/>
<dbReference type="Pfam" id="PF08711">
    <property type="entry name" value="Med26"/>
    <property type="match status" value="1"/>
</dbReference>